<dbReference type="eggNOG" id="COG1070">
    <property type="taxonomic scope" value="Bacteria"/>
</dbReference>
<dbReference type="InterPro" id="IPR018484">
    <property type="entry name" value="FGGY_N"/>
</dbReference>
<dbReference type="GO" id="GO:0016301">
    <property type="term" value="F:kinase activity"/>
    <property type="evidence" value="ECO:0007669"/>
    <property type="project" value="UniProtKB-KW"/>
</dbReference>
<organism evidence="6 7">
    <name type="scientific">Azobacteroides pseudotrichonymphae genomovar. CFP2</name>
    <dbReference type="NCBI Taxonomy" id="511995"/>
    <lineage>
        <taxon>Bacteria</taxon>
        <taxon>Pseudomonadati</taxon>
        <taxon>Bacteroidota</taxon>
        <taxon>Bacteroidia</taxon>
        <taxon>Bacteroidales</taxon>
        <taxon>Candidatus Azobacteroides</taxon>
    </lineage>
</organism>
<feature type="domain" description="Carbohydrate kinase FGGY N-terminal" evidence="4">
    <location>
        <begin position="2"/>
        <end position="247"/>
    </location>
</feature>
<dbReference type="PANTHER" id="PTHR43095:SF5">
    <property type="entry name" value="XYLULOSE KINASE"/>
    <property type="match status" value="1"/>
</dbReference>
<accession>B6YRF4</accession>
<keyword evidence="7" id="KW-1185">Reference proteome</keyword>
<dbReference type="Pfam" id="PF02782">
    <property type="entry name" value="FGGY_C"/>
    <property type="match status" value="1"/>
</dbReference>
<keyword evidence="2" id="KW-0808">Transferase</keyword>
<dbReference type="InterPro" id="IPR043129">
    <property type="entry name" value="ATPase_NBD"/>
</dbReference>
<dbReference type="SUPFAM" id="SSF53067">
    <property type="entry name" value="Actin-like ATPase domain"/>
    <property type="match status" value="2"/>
</dbReference>
<dbReference type="EMBL" id="AP010656">
    <property type="protein sequence ID" value="BAG83776.1"/>
    <property type="molecule type" value="Genomic_DNA"/>
</dbReference>
<dbReference type="GO" id="GO:0005975">
    <property type="term" value="P:carbohydrate metabolic process"/>
    <property type="evidence" value="ECO:0007669"/>
    <property type="project" value="InterPro"/>
</dbReference>
<dbReference type="PANTHER" id="PTHR43095">
    <property type="entry name" value="SUGAR KINASE"/>
    <property type="match status" value="1"/>
</dbReference>
<evidence type="ECO:0000256" key="3">
    <source>
        <dbReference type="ARBA" id="ARBA00022777"/>
    </source>
</evidence>
<dbReference type="OrthoDB" id="9805576at2"/>
<evidence type="ECO:0000259" key="4">
    <source>
        <dbReference type="Pfam" id="PF00370"/>
    </source>
</evidence>
<evidence type="ECO:0000313" key="6">
    <source>
        <dbReference type="EMBL" id="BAG83776.1"/>
    </source>
</evidence>
<dbReference type="InterPro" id="IPR018485">
    <property type="entry name" value="FGGY_C"/>
</dbReference>
<dbReference type="HOGENOM" id="CLU_009281_3_0_10"/>
<dbReference type="STRING" id="511995.CFPG_513"/>
<sequence>MYLLGYDIGSSSIKACLVEAESGKIIAQDFSPKVEMQIIARKVGWAEQEPELWWANLKVAHESVLRKSGIAVEDIKAIGISWQMHGLVLVDKFKKVLRPAIIWCDSRAVSYGEKAFEALGRKRCLSHLLNSPGNFTASKLAWVKDKEPQIYKQIDKFMLPGDYIGMRLTNNVVTTIEGLSEGIFWDFKKGCLSREILDYFGFDENFVPELKPTFGIQGFISTEVAGELGLKEGTPVCYRAGDQPNNAFSLNVFNPGEIASTAGTSGVVYGVLGKIDYDPLSRVNTFAHVNHSNEQIRLGVLLCINGTGILNSWIKKNIVSAGISYNDMNDIASQSLIGSRGISIIPFGNGVERILENKGRGCSIHGINFNTHNQSDIIRAAQEGIVFSFQYGMKIMKNMGMDIQVIRAGNANMFLSPVFRQTLASISGSIIELYDTDGAAGAAKGAGIGVGIYKDSKEAFASLEKLAVIDPEVAEKPQYQEAYERWENYLGK</sequence>
<name>B6YRF4_AZOPC</name>
<dbReference type="PIRSF" id="PIRSF000538">
    <property type="entry name" value="GlpK"/>
    <property type="match status" value="1"/>
</dbReference>
<dbReference type="Proteomes" id="UP000000723">
    <property type="component" value="Chromosome"/>
</dbReference>
<proteinExistence type="inferred from homology"/>
<dbReference type="KEGG" id="aps:CFPG_513"/>
<dbReference type="InterPro" id="IPR050406">
    <property type="entry name" value="FGGY_Carb_Kinase"/>
</dbReference>
<evidence type="ECO:0000256" key="2">
    <source>
        <dbReference type="ARBA" id="ARBA00022679"/>
    </source>
</evidence>
<dbReference type="AlphaFoldDB" id="B6YRF4"/>
<dbReference type="InterPro" id="IPR000577">
    <property type="entry name" value="Carb_kinase_FGGY"/>
</dbReference>
<evidence type="ECO:0000256" key="1">
    <source>
        <dbReference type="ARBA" id="ARBA00009156"/>
    </source>
</evidence>
<dbReference type="Pfam" id="PF00370">
    <property type="entry name" value="FGGY_N"/>
    <property type="match status" value="1"/>
</dbReference>
<reference evidence="7" key="1">
    <citation type="journal article" date="2008" name="Science">
        <title>Genome of an endosymbiont coupling N2 fixation to cellulolysis within RT protist cells in termite gut.</title>
        <authorList>
            <person name="Hongoh Y."/>
            <person name="Sharma V.K."/>
            <person name="Prakash T."/>
            <person name="Noda S."/>
            <person name="Toh H."/>
            <person name="Taylor T.D."/>
            <person name="Kudo T."/>
            <person name="Sakaki Y."/>
            <person name="Toyoda A."/>
            <person name="Hattori M."/>
            <person name="Ohkuma M."/>
        </authorList>
    </citation>
    <scope>NUCLEOTIDE SEQUENCE [LARGE SCALE GENOMIC DNA]</scope>
</reference>
<evidence type="ECO:0000313" key="7">
    <source>
        <dbReference type="Proteomes" id="UP000000723"/>
    </source>
</evidence>
<dbReference type="CDD" id="cd07809">
    <property type="entry name" value="ASKHA_NBD_FGGY_BaXK-like"/>
    <property type="match status" value="1"/>
</dbReference>
<dbReference type="RefSeq" id="WP_012573537.1">
    <property type="nucleotide sequence ID" value="NC_011565.1"/>
</dbReference>
<feature type="domain" description="Carbohydrate kinase FGGY C-terminal" evidence="5">
    <location>
        <begin position="260"/>
        <end position="440"/>
    </location>
</feature>
<evidence type="ECO:0000259" key="5">
    <source>
        <dbReference type="Pfam" id="PF02782"/>
    </source>
</evidence>
<protein>
    <submittedName>
        <fullName evidence="6">Xylulokinase</fullName>
    </submittedName>
</protein>
<dbReference type="Gene3D" id="3.30.420.40">
    <property type="match status" value="2"/>
</dbReference>
<gene>
    <name evidence="6" type="ordered locus">CFPG_513</name>
</gene>
<comment type="similarity">
    <text evidence="1">Belongs to the FGGY kinase family.</text>
</comment>
<keyword evidence="3" id="KW-0418">Kinase</keyword>